<proteinExistence type="predicted"/>
<accession>J3KU61</accession>
<dbReference type="HOGENOM" id="CLU_2964603_0_0_1"/>
<keyword evidence="3" id="KW-1185">Reference proteome</keyword>
<protein>
    <submittedName>
        <fullName evidence="2">Uncharacterized protein</fullName>
    </submittedName>
</protein>
<reference evidence="2" key="1">
    <citation type="submission" date="2015-06" db="UniProtKB">
        <authorList>
            <consortium name="EnsemblPlants"/>
        </authorList>
    </citation>
    <scope>IDENTIFICATION</scope>
</reference>
<evidence type="ECO:0000256" key="1">
    <source>
        <dbReference type="SAM" id="MobiDB-lite"/>
    </source>
</evidence>
<dbReference type="Gramene" id="OB0042G10050.1">
    <property type="protein sequence ID" value="OB0042G10050.1"/>
    <property type="gene ID" value="OB0042G10050"/>
</dbReference>
<feature type="region of interest" description="Disordered" evidence="1">
    <location>
        <begin position="1"/>
        <end position="23"/>
    </location>
</feature>
<dbReference type="EnsemblPlants" id="OB0042G10050.1">
    <property type="protein sequence ID" value="OB0042G10050.1"/>
    <property type="gene ID" value="OB0042G10050"/>
</dbReference>
<sequence length="59" mass="6960">MSGHRTDRQNDASSSNRRDEKMKNNVQLCSLQLHACIFFGRRDKRKKKPMMHRCCCSFA</sequence>
<dbReference type="AlphaFoldDB" id="J3KU61"/>
<name>J3KU61_ORYBR</name>
<evidence type="ECO:0000313" key="2">
    <source>
        <dbReference type="EnsemblPlants" id="OB0042G10050.1"/>
    </source>
</evidence>
<evidence type="ECO:0000313" key="3">
    <source>
        <dbReference type="Proteomes" id="UP000006038"/>
    </source>
</evidence>
<dbReference type="Proteomes" id="UP000006038">
    <property type="component" value="Unassembled WGS sequence"/>
</dbReference>
<organism evidence="2">
    <name type="scientific">Oryza brachyantha</name>
    <name type="common">malo sina</name>
    <dbReference type="NCBI Taxonomy" id="4533"/>
    <lineage>
        <taxon>Eukaryota</taxon>
        <taxon>Viridiplantae</taxon>
        <taxon>Streptophyta</taxon>
        <taxon>Embryophyta</taxon>
        <taxon>Tracheophyta</taxon>
        <taxon>Spermatophyta</taxon>
        <taxon>Magnoliopsida</taxon>
        <taxon>Liliopsida</taxon>
        <taxon>Poales</taxon>
        <taxon>Poaceae</taxon>
        <taxon>BOP clade</taxon>
        <taxon>Oryzoideae</taxon>
        <taxon>Oryzeae</taxon>
        <taxon>Oryzinae</taxon>
        <taxon>Oryza</taxon>
    </lineage>
</organism>